<keyword evidence="11" id="KW-0317">Glutathione biosynthesis</keyword>
<dbReference type="InterPro" id="IPR000101">
    <property type="entry name" value="GGT_peptidase"/>
</dbReference>
<keyword evidence="5 11" id="KW-0378">Hydrolase</keyword>
<dbReference type="EC" id="3.4.19.13" evidence="11"/>
<feature type="binding site" evidence="10">
    <location>
        <position position="416"/>
    </location>
    <ligand>
        <name>L-glutamate</name>
        <dbReference type="ChEBI" id="CHEBI:29985"/>
    </ligand>
</feature>
<dbReference type="AlphaFoldDB" id="A0A2M9G5N8"/>
<dbReference type="SUPFAM" id="SSF56235">
    <property type="entry name" value="N-terminal nucleophile aminohydrolases (Ntn hydrolases)"/>
    <property type="match status" value="1"/>
</dbReference>
<evidence type="ECO:0000256" key="9">
    <source>
        <dbReference type="PIRSR" id="PIRSR600101-1"/>
    </source>
</evidence>
<dbReference type="GO" id="GO:0006751">
    <property type="term" value="P:glutathione catabolic process"/>
    <property type="evidence" value="ECO:0007669"/>
    <property type="project" value="UniProtKB-UniRule"/>
</dbReference>
<evidence type="ECO:0000256" key="11">
    <source>
        <dbReference type="RuleBase" id="RU368036"/>
    </source>
</evidence>
<comment type="PTM">
    <text evidence="11">Cleaved by autocatalysis into a large and a small subunit.</text>
</comment>
<evidence type="ECO:0000256" key="2">
    <source>
        <dbReference type="ARBA" id="ARBA00001089"/>
    </source>
</evidence>
<dbReference type="Proteomes" id="UP000229498">
    <property type="component" value="Unassembled WGS sequence"/>
</dbReference>
<evidence type="ECO:0000256" key="10">
    <source>
        <dbReference type="PIRSR" id="PIRSR600101-2"/>
    </source>
</evidence>
<comment type="catalytic activity">
    <reaction evidence="1 11">
        <text>an S-substituted glutathione + H2O = an S-substituted L-cysteinylglycine + L-glutamate</text>
        <dbReference type="Rhea" id="RHEA:59468"/>
        <dbReference type="ChEBI" id="CHEBI:15377"/>
        <dbReference type="ChEBI" id="CHEBI:29985"/>
        <dbReference type="ChEBI" id="CHEBI:90779"/>
        <dbReference type="ChEBI" id="CHEBI:143103"/>
        <dbReference type="EC" id="3.4.19.13"/>
    </reaction>
</comment>
<dbReference type="InterPro" id="IPR043138">
    <property type="entry name" value="GGT_lsub"/>
</dbReference>
<accession>A0A2M9G5N8</accession>
<dbReference type="Pfam" id="PF01019">
    <property type="entry name" value="G_glu_transpept"/>
    <property type="match status" value="1"/>
</dbReference>
<evidence type="ECO:0000256" key="4">
    <source>
        <dbReference type="ARBA" id="ARBA00022679"/>
    </source>
</evidence>
<dbReference type="GO" id="GO:0006750">
    <property type="term" value="P:glutathione biosynthetic process"/>
    <property type="evidence" value="ECO:0007669"/>
    <property type="project" value="UniProtKB-KW"/>
</dbReference>
<dbReference type="PRINTS" id="PR01210">
    <property type="entry name" value="GGTRANSPTASE"/>
</dbReference>
<organism evidence="12 13">
    <name type="scientific">Minwuia thermotolerans</name>
    <dbReference type="NCBI Taxonomy" id="2056226"/>
    <lineage>
        <taxon>Bacteria</taxon>
        <taxon>Pseudomonadati</taxon>
        <taxon>Pseudomonadota</taxon>
        <taxon>Alphaproteobacteria</taxon>
        <taxon>Minwuiales</taxon>
        <taxon>Minwuiaceae</taxon>
        <taxon>Minwuia</taxon>
    </lineage>
</organism>
<dbReference type="InterPro" id="IPR029055">
    <property type="entry name" value="Ntn_hydrolases_N"/>
</dbReference>
<feature type="binding site" evidence="10">
    <location>
        <position position="91"/>
    </location>
    <ligand>
        <name>L-glutamate</name>
        <dbReference type="ChEBI" id="CHEBI:29985"/>
    </ligand>
</feature>
<evidence type="ECO:0000313" key="13">
    <source>
        <dbReference type="Proteomes" id="UP000229498"/>
    </source>
</evidence>
<keyword evidence="13" id="KW-1185">Reference proteome</keyword>
<evidence type="ECO:0000256" key="6">
    <source>
        <dbReference type="ARBA" id="ARBA00023145"/>
    </source>
</evidence>
<comment type="caution">
    <text evidence="12">The sequence shown here is derived from an EMBL/GenBank/DDBJ whole genome shotgun (WGS) entry which is preliminary data.</text>
</comment>
<evidence type="ECO:0000313" key="12">
    <source>
        <dbReference type="EMBL" id="PJK31037.1"/>
    </source>
</evidence>
<dbReference type="RefSeq" id="WP_109792494.1">
    <property type="nucleotide sequence ID" value="NZ_PHIG01000011.1"/>
</dbReference>
<comment type="pathway">
    <text evidence="11">Sulfur metabolism; glutathione metabolism.</text>
</comment>
<evidence type="ECO:0000256" key="8">
    <source>
        <dbReference type="ARBA" id="ARBA00047417"/>
    </source>
</evidence>
<feature type="binding site" evidence="10">
    <location>
        <begin position="441"/>
        <end position="442"/>
    </location>
    <ligand>
        <name>L-glutamate</name>
        <dbReference type="ChEBI" id="CHEBI:29985"/>
    </ligand>
</feature>
<name>A0A2M9G5N8_9PROT</name>
<comment type="subunit">
    <text evidence="11">This enzyme consists of two polypeptide chains, which are synthesized in precursor form from a single polypeptide.</text>
</comment>
<comment type="catalytic activity">
    <reaction evidence="8 11">
        <text>an N-terminal (5-L-glutamyl)-[peptide] + an alpha-amino acid = 5-L-glutamyl amino acid + an N-terminal L-alpha-aminoacyl-[peptide]</text>
        <dbReference type="Rhea" id="RHEA:23904"/>
        <dbReference type="Rhea" id="RHEA-COMP:9780"/>
        <dbReference type="Rhea" id="RHEA-COMP:9795"/>
        <dbReference type="ChEBI" id="CHEBI:77644"/>
        <dbReference type="ChEBI" id="CHEBI:78597"/>
        <dbReference type="ChEBI" id="CHEBI:78599"/>
        <dbReference type="ChEBI" id="CHEBI:78608"/>
        <dbReference type="EC" id="2.3.2.2"/>
    </reaction>
</comment>
<dbReference type="GO" id="GO:0036374">
    <property type="term" value="F:glutathione hydrolase activity"/>
    <property type="evidence" value="ECO:0007669"/>
    <property type="project" value="UniProtKB-UniRule"/>
</dbReference>
<protein>
    <recommendedName>
        <fullName evidence="11">Glutathione hydrolase proenzyme</fullName>
        <ecNumber evidence="11">2.3.2.2</ecNumber>
        <ecNumber evidence="11">3.4.19.13</ecNumber>
    </recommendedName>
    <component>
        <recommendedName>
            <fullName evidence="11">Glutathione hydrolase large chain</fullName>
        </recommendedName>
    </component>
    <component>
        <recommendedName>
            <fullName evidence="11">Glutathione hydrolase small chain</fullName>
        </recommendedName>
    </component>
</protein>
<dbReference type="PANTHER" id="PTHR43199:SF1">
    <property type="entry name" value="GLUTATHIONE HYDROLASE PROENZYME"/>
    <property type="match status" value="1"/>
</dbReference>
<keyword evidence="4 11" id="KW-0808">Transferase</keyword>
<gene>
    <name evidence="12" type="primary">ggt</name>
    <name evidence="12" type="ORF">CVT23_04030</name>
</gene>
<keyword evidence="6 11" id="KW-0865">Zymogen</keyword>
<dbReference type="InterPro" id="IPR043137">
    <property type="entry name" value="GGT_ssub_C"/>
</dbReference>
<dbReference type="InterPro" id="IPR051792">
    <property type="entry name" value="GGT_bact"/>
</dbReference>
<dbReference type="OrthoDB" id="9781342at2"/>
<keyword evidence="7 11" id="KW-0012">Acyltransferase</keyword>
<dbReference type="GO" id="GO:0103068">
    <property type="term" value="F:leukotriene C4 gamma-glutamyl transferase activity"/>
    <property type="evidence" value="ECO:0007669"/>
    <property type="project" value="UniProtKB-EC"/>
</dbReference>
<evidence type="ECO:0000256" key="5">
    <source>
        <dbReference type="ARBA" id="ARBA00022801"/>
    </source>
</evidence>
<evidence type="ECO:0000256" key="3">
    <source>
        <dbReference type="ARBA" id="ARBA00009381"/>
    </source>
</evidence>
<dbReference type="UniPathway" id="UPA00204"/>
<comment type="similarity">
    <text evidence="3 11">Belongs to the gamma-glutamyltransferase family.</text>
</comment>
<evidence type="ECO:0000256" key="1">
    <source>
        <dbReference type="ARBA" id="ARBA00001049"/>
    </source>
</evidence>
<dbReference type="EC" id="2.3.2.2" evidence="11"/>
<evidence type="ECO:0000256" key="7">
    <source>
        <dbReference type="ARBA" id="ARBA00023315"/>
    </source>
</evidence>
<comment type="catalytic activity">
    <reaction evidence="2 11">
        <text>glutathione + H2O = L-cysteinylglycine + L-glutamate</text>
        <dbReference type="Rhea" id="RHEA:28807"/>
        <dbReference type="ChEBI" id="CHEBI:15377"/>
        <dbReference type="ChEBI" id="CHEBI:29985"/>
        <dbReference type="ChEBI" id="CHEBI:57925"/>
        <dbReference type="ChEBI" id="CHEBI:61694"/>
        <dbReference type="EC" id="3.4.19.13"/>
    </reaction>
</comment>
<dbReference type="NCBIfam" id="TIGR00066">
    <property type="entry name" value="g_glut_trans"/>
    <property type="match status" value="1"/>
</dbReference>
<proteinExistence type="inferred from homology"/>
<feature type="binding site" evidence="10">
    <location>
        <position position="464"/>
    </location>
    <ligand>
        <name>L-glutamate</name>
        <dbReference type="ChEBI" id="CHEBI:29985"/>
    </ligand>
</feature>
<dbReference type="EMBL" id="PHIG01000011">
    <property type="protein sequence ID" value="PJK31037.1"/>
    <property type="molecule type" value="Genomic_DNA"/>
</dbReference>
<sequence length="558" mass="58768">MIRILIITVALLAALGSVRAETRPPMVAAAHPLAAEAGMAVLRDGGSAVDAAIAVQAVLTLVEPQSSGIGGGAFMLHWRAESGRLEAYDGRETAPAAATAALFLNDDGTPLDFFEAVVGGRSVGAPGVLRMLELAHADHGRLEWARLFEDAIRLSRDGFEVTPRLHYLLDRDRYLKASPTAAPYFYDADGAAWPVGHVLRNPALAETLSLVAEGGADALHEGPVAADIVAAVRGHADNPGLLSEADLAGYAAKRRPPVCMPYRAHRVCGMPPPTSGGVAVAQILGMLSRFDLGSAGPAPVLVHLVAEAEKRAYADRARFLADSDFVDVPVAELLDPDYLARRAAEIDVTVASGDAAPGLPRQRGLRDGDDLTQPATTHFVIADAAGNVVSMTSSVENAFGSRIFVRGFLLNNQLTDFSFAPEDADGLAVANRVEPGKRPRSSMSPTIVLDREGGFRLAIGSPGGSRIIGYVARTLIGVLDLGLTVQQAIDLPNFVNRNGATDLEDVAEVEDMRRALEAMGHVVNVRGLNSGLHGIEQVEGAWRGGADPRREGVVLGTE</sequence>
<reference evidence="12 13" key="1">
    <citation type="submission" date="2017-11" db="EMBL/GenBank/DDBJ databases">
        <title>Draft genome sequence of Rhizobiales bacterium SY3-13.</title>
        <authorList>
            <person name="Sun C."/>
        </authorList>
    </citation>
    <scope>NUCLEOTIDE SEQUENCE [LARGE SCALE GENOMIC DNA]</scope>
    <source>
        <strain evidence="12 13">SY3-13</strain>
    </source>
</reference>
<dbReference type="Gene3D" id="3.60.20.40">
    <property type="match status" value="1"/>
</dbReference>
<dbReference type="PANTHER" id="PTHR43199">
    <property type="entry name" value="GLUTATHIONE HYDROLASE"/>
    <property type="match status" value="1"/>
</dbReference>
<feature type="active site" description="Nucleophile" evidence="9">
    <location>
        <position position="376"/>
    </location>
</feature>
<dbReference type="Gene3D" id="1.10.246.130">
    <property type="match status" value="1"/>
</dbReference>